<dbReference type="PANTHER" id="PTHR43649:SF31">
    <property type="entry name" value="SN-GLYCEROL-3-PHOSPHATE-BINDING PERIPLASMIC PROTEIN UGPB"/>
    <property type="match status" value="1"/>
</dbReference>
<dbReference type="Pfam" id="PF01547">
    <property type="entry name" value="SBP_bac_1"/>
    <property type="match status" value="1"/>
</dbReference>
<comment type="subcellular location">
    <subcellularLocation>
        <location evidence="1">Cell envelope</location>
    </subcellularLocation>
</comment>
<dbReference type="GO" id="GO:0030313">
    <property type="term" value="C:cell envelope"/>
    <property type="evidence" value="ECO:0007669"/>
    <property type="project" value="UniProtKB-SubCell"/>
</dbReference>
<gene>
    <name evidence="5" type="ORF">FOE78_11095</name>
</gene>
<evidence type="ECO:0000313" key="6">
    <source>
        <dbReference type="Proteomes" id="UP000319263"/>
    </source>
</evidence>
<dbReference type="PROSITE" id="PS51318">
    <property type="entry name" value="TAT"/>
    <property type="match status" value="1"/>
</dbReference>
<evidence type="ECO:0000313" key="5">
    <source>
        <dbReference type="EMBL" id="QDP96373.1"/>
    </source>
</evidence>
<dbReference type="InterPro" id="IPR006311">
    <property type="entry name" value="TAT_signal"/>
</dbReference>
<dbReference type="EMBL" id="CP041692">
    <property type="protein sequence ID" value="QDP96373.1"/>
    <property type="molecule type" value="Genomic_DNA"/>
</dbReference>
<dbReference type="OrthoDB" id="1650177at2"/>
<dbReference type="PROSITE" id="PS51257">
    <property type="entry name" value="PROKAR_LIPOPROTEIN"/>
    <property type="match status" value="1"/>
</dbReference>
<dbReference type="PANTHER" id="PTHR43649">
    <property type="entry name" value="ARABINOSE-BINDING PROTEIN-RELATED"/>
    <property type="match status" value="1"/>
</dbReference>
<sequence length="462" mass="50447">MSTRPVTMSRRRLLQAVGAAAGATALSGCSDMAARWGFSGNADTSTVHLTYALWDGYEQVGYQKSIDEFTKANPHISVTIEQIPYGNYQPKITASFISGSAPDLFWVNTPFLADWIHQGMVTDVTERVRADNIDLSIYYPQLVQLHQRDGRLYGLPKDWDTITFYYNRTQFAKLGVQPPHELDWNPDNGGSFLPFLRKITIDHNGKSADQPGFDAGNIDTYGFAVANDPQSGYGSWLPDNGGNVIPKPYADHFILDSPQNQATFKFLLDDLDSEHVLVPAGEMGTNASGNTAQVLFAQGRISLYMAGDWNTNALSQLGTGYRIGTIRLPAGPKGNYSVFNGLTDAINSDTPHPDESWELAKWLGGAKSQAIMGSGGYIWPAIKSLDPLFLNFWKSKNVDVAAFLVAARGQTVNYPVTLGMGEAVQDITTRLGPMFYGTETIPNALASAQRVGNHRIASASET</sequence>
<keyword evidence="4" id="KW-0732">Signal</keyword>
<dbReference type="Gene3D" id="3.40.190.10">
    <property type="entry name" value="Periplasmic binding protein-like II"/>
    <property type="match status" value="1"/>
</dbReference>
<dbReference type="CDD" id="cd13585">
    <property type="entry name" value="PBP2_TMBP_like"/>
    <property type="match status" value="1"/>
</dbReference>
<evidence type="ECO:0000256" key="4">
    <source>
        <dbReference type="ARBA" id="ARBA00022729"/>
    </source>
</evidence>
<organism evidence="5 6">
    <name type="scientific">Microlunatus elymi</name>
    <dbReference type="NCBI Taxonomy" id="2596828"/>
    <lineage>
        <taxon>Bacteria</taxon>
        <taxon>Bacillati</taxon>
        <taxon>Actinomycetota</taxon>
        <taxon>Actinomycetes</taxon>
        <taxon>Propionibacteriales</taxon>
        <taxon>Propionibacteriaceae</taxon>
        <taxon>Microlunatus</taxon>
    </lineage>
</organism>
<keyword evidence="3" id="KW-0813">Transport</keyword>
<proteinExistence type="inferred from homology"/>
<evidence type="ECO:0000256" key="2">
    <source>
        <dbReference type="ARBA" id="ARBA00008520"/>
    </source>
</evidence>
<dbReference type="SUPFAM" id="SSF53850">
    <property type="entry name" value="Periplasmic binding protein-like II"/>
    <property type="match status" value="1"/>
</dbReference>
<reference evidence="5 6" key="1">
    <citation type="submission" date="2019-07" db="EMBL/GenBank/DDBJ databases">
        <title>Microlunatus dokdonensis sp. nov. isolated from the rhizospheric soil of the wild plant Elymus tsukushiensis.</title>
        <authorList>
            <person name="Ghim S.-Y."/>
            <person name="Hwang Y.-J."/>
            <person name="Son J.-S."/>
            <person name="Shin J.-H."/>
        </authorList>
    </citation>
    <scope>NUCLEOTIDE SEQUENCE [LARGE SCALE GENOMIC DNA]</scope>
    <source>
        <strain evidence="5 6">KUDC0627</strain>
    </source>
</reference>
<dbReference type="InterPro" id="IPR006059">
    <property type="entry name" value="SBP"/>
</dbReference>
<dbReference type="KEGG" id="mik:FOE78_11095"/>
<dbReference type="Proteomes" id="UP000319263">
    <property type="component" value="Chromosome"/>
</dbReference>
<name>A0A516PYW6_9ACTN</name>
<protein>
    <submittedName>
        <fullName evidence="5">Sugar ABC transporter substrate-binding protein</fullName>
    </submittedName>
</protein>
<evidence type="ECO:0000256" key="1">
    <source>
        <dbReference type="ARBA" id="ARBA00004196"/>
    </source>
</evidence>
<comment type="similarity">
    <text evidence="2">Belongs to the bacterial solute-binding protein 1 family.</text>
</comment>
<evidence type="ECO:0000256" key="3">
    <source>
        <dbReference type="ARBA" id="ARBA00022448"/>
    </source>
</evidence>
<dbReference type="RefSeq" id="WP_143986339.1">
    <property type="nucleotide sequence ID" value="NZ_CP041692.1"/>
</dbReference>
<accession>A0A516PYW6</accession>
<keyword evidence="6" id="KW-1185">Reference proteome</keyword>
<dbReference type="AlphaFoldDB" id="A0A516PYW6"/>
<dbReference type="InterPro" id="IPR050490">
    <property type="entry name" value="Bact_solute-bd_prot1"/>
</dbReference>